<dbReference type="Pfam" id="PF02602">
    <property type="entry name" value="HEM4"/>
    <property type="match status" value="1"/>
</dbReference>
<dbReference type="InterPro" id="IPR036108">
    <property type="entry name" value="4pyrrol_syn_uPrphyn_synt_sf"/>
</dbReference>
<keyword evidence="4 10" id="KW-0456">Lyase</keyword>
<evidence type="ECO:0000256" key="7">
    <source>
        <dbReference type="ARBA" id="ARBA00032649"/>
    </source>
</evidence>
<dbReference type="CDD" id="cd06578">
    <property type="entry name" value="HemD"/>
    <property type="match status" value="1"/>
</dbReference>
<comment type="similarity">
    <text evidence="2">Belongs to the uroporphyrinogen-III synthase family.</text>
</comment>
<dbReference type="PANTHER" id="PTHR38042">
    <property type="entry name" value="UROPORPHYRINOGEN-III SYNTHASE, CHLOROPLASTIC"/>
    <property type="match status" value="1"/>
</dbReference>
<reference evidence="10" key="1">
    <citation type="submission" date="2016-10" db="EMBL/GenBank/DDBJ databases">
        <authorList>
            <person name="de Groot N.N."/>
        </authorList>
    </citation>
    <scope>NUCLEOTIDE SEQUENCE</scope>
</reference>
<dbReference type="PANTHER" id="PTHR38042:SF1">
    <property type="entry name" value="UROPORPHYRINOGEN-III SYNTHASE, CHLOROPLASTIC"/>
    <property type="match status" value="1"/>
</dbReference>
<evidence type="ECO:0000256" key="8">
    <source>
        <dbReference type="ARBA" id="ARBA00048617"/>
    </source>
</evidence>
<evidence type="ECO:0000256" key="1">
    <source>
        <dbReference type="ARBA" id="ARBA00004772"/>
    </source>
</evidence>
<protein>
    <recommendedName>
        <fullName evidence="3">uroporphyrinogen-III synthase</fullName>
        <ecNumber evidence="3">4.2.1.75</ecNumber>
    </recommendedName>
    <alternativeName>
        <fullName evidence="7">Hydroxymethylbilane hydrolyase [cyclizing]</fullName>
    </alternativeName>
    <alternativeName>
        <fullName evidence="6">Uroporphyrinogen-III cosynthase</fullName>
    </alternativeName>
</protein>
<dbReference type="InterPro" id="IPR003754">
    <property type="entry name" value="4pyrrol_synth_uPrphyn_synth"/>
</dbReference>
<evidence type="ECO:0000256" key="3">
    <source>
        <dbReference type="ARBA" id="ARBA00013109"/>
    </source>
</evidence>
<evidence type="ECO:0000256" key="4">
    <source>
        <dbReference type="ARBA" id="ARBA00023239"/>
    </source>
</evidence>
<evidence type="ECO:0000313" key="10">
    <source>
        <dbReference type="EMBL" id="SFV69811.1"/>
    </source>
</evidence>
<organism evidence="10">
    <name type="scientific">hydrothermal vent metagenome</name>
    <dbReference type="NCBI Taxonomy" id="652676"/>
    <lineage>
        <taxon>unclassified sequences</taxon>
        <taxon>metagenomes</taxon>
        <taxon>ecological metagenomes</taxon>
    </lineage>
</organism>
<comment type="pathway">
    <text evidence="1">Porphyrin-containing compound metabolism; protoporphyrin-IX biosynthesis; coproporphyrinogen-III from 5-aminolevulinate: step 3/4.</text>
</comment>
<dbReference type="Gene3D" id="3.40.50.10090">
    <property type="match status" value="2"/>
</dbReference>
<dbReference type="GO" id="GO:0004852">
    <property type="term" value="F:uroporphyrinogen-III synthase activity"/>
    <property type="evidence" value="ECO:0007669"/>
    <property type="project" value="UniProtKB-EC"/>
</dbReference>
<evidence type="ECO:0000259" key="9">
    <source>
        <dbReference type="Pfam" id="PF02602"/>
    </source>
</evidence>
<evidence type="ECO:0000256" key="6">
    <source>
        <dbReference type="ARBA" id="ARBA00031702"/>
    </source>
</evidence>
<dbReference type="EC" id="4.2.1.75" evidence="3"/>
<dbReference type="GO" id="GO:0006780">
    <property type="term" value="P:uroporphyrinogen III biosynthetic process"/>
    <property type="evidence" value="ECO:0007669"/>
    <property type="project" value="InterPro"/>
</dbReference>
<dbReference type="EMBL" id="FPHI01000044">
    <property type="protein sequence ID" value="SFV69811.1"/>
    <property type="molecule type" value="Genomic_DNA"/>
</dbReference>
<comment type="catalytic activity">
    <reaction evidence="8">
        <text>hydroxymethylbilane = uroporphyrinogen III + H2O</text>
        <dbReference type="Rhea" id="RHEA:18965"/>
        <dbReference type="ChEBI" id="CHEBI:15377"/>
        <dbReference type="ChEBI" id="CHEBI:57308"/>
        <dbReference type="ChEBI" id="CHEBI:57845"/>
        <dbReference type="EC" id="4.2.1.75"/>
    </reaction>
</comment>
<dbReference type="InterPro" id="IPR039793">
    <property type="entry name" value="UROS/Hem4"/>
</dbReference>
<sequence length="211" mass="23734">MSKFIYLLSPLVKEGTVSLPMIGFQLVVAEVDLSDCDILMFTSKQAVKSAEVLNPKWKEIPCLSIGSATTKQIESLGGKVVYQPESFYGKVLSEEIVKRFRDKHILYLRPKEVSFNSKAFLASKGIMLDEKIIYETQCKTYDKNKKPKKNAVIIFTSPSTIHCFLKNFTWDESYTAVVIGEATKEYLPVNANYVVANTPTINACVEKAKQI</sequence>
<evidence type="ECO:0000256" key="2">
    <source>
        <dbReference type="ARBA" id="ARBA00008133"/>
    </source>
</evidence>
<feature type="domain" description="Tetrapyrrole biosynthesis uroporphyrinogen III synthase" evidence="9">
    <location>
        <begin position="19"/>
        <end position="206"/>
    </location>
</feature>
<name>A0A1W1CVW6_9ZZZZ</name>
<gene>
    <name evidence="10" type="ORF">MNB_SV-3-597</name>
</gene>
<accession>A0A1W1CVW6</accession>
<keyword evidence="5" id="KW-0627">Porphyrin biosynthesis</keyword>
<dbReference type="AlphaFoldDB" id="A0A1W1CVW6"/>
<evidence type="ECO:0000256" key="5">
    <source>
        <dbReference type="ARBA" id="ARBA00023244"/>
    </source>
</evidence>
<dbReference type="SUPFAM" id="SSF69618">
    <property type="entry name" value="HemD-like"/>
    <property type="match status" value="1"/>
</dbReference>
<proteinExistence type="inferred from homology"/>